<protein>
    <submittedName>
        <fullName evidence="1">ORF2 protein</fullName>
    </submittedName>
</protein>
<accession>A0A6G8IUT5</accession>
<proteinExistence type="predicted"/>
<sequence length="133" mass="14724">MTSDNPVYAQALQEVKTGIDDNTQGLVKIQGQTAGDLGRIAVWQNNLIIQLLINQHSELKALRAELGELRKGKEAATSSAASTINTDELVEKLSKFSIGQPKPQKKKGTFYAFKDPYVILKEEQDKLKDVPKK</sequence>
<evidence type="ECO:0000313" key="1">
    <source>
        <dbReference type="EMBL" id="QIM56921.1"/>
    </source>
</evidence>
<reference evidence="1" key="1">
    <citation type="submission" date="2019-07" db="EMBL/GenBank/DDBJ databases">
        <authorList>
            <person name="Muller E."/>
        </authorList>
    </citation>
    <scope>NUCLEOTIDE SEQUENCE</scope>
    <source>
        <strain evidence="1">CSSV-Gha4-15</strain>
    </source>
</reference>
<name>A0A6G8IUT5_9VIRU</name>
<organism evidence="1">
    <name type="scientific">Cacao swollen shoot virus</name>
    <dbReference type="NCBI Taxonomy" id="31559"/>
    <lineage>
        <taxon>Viruses</taxon>
        <taxon>Riboviria</taxon>
        <taxon>Pararnavirae</taxon>
        <taxon>Artverviricota</taxon>
        <taxon>Revtraviricetes</taxon>
        <taxon>Ortervirales</taxon>
        <taxon>Caulimoviridae</taxon>
        <taxon>Badnavirus</taxon>
        <taxon>Badnavirus etainflatheobromae</taxon>
    </lineage>
</organism>
<dbReference type="EMBL" id="MN179342">
    <property type="protein sequence ID" value="QIM56921.1"/>
    <property type="molecule type" value="Genomic_DNA"/>
</dbReference>